<dbReference type="AlphaFoldDB" id="A0A2A2K6Q7"/>
<dbReference type="GO" id="GO:0016807">
    <property type="term" value="F:cysteine-type carboxypeptidase activity"/>
    <property type="evidence" value="ECO:0007669"/>
    <property type="project" value="TreeGrafter"/>
</dbReference>
<dbReference type="GO" id="GO:0036435">
    <property type="term" value="F:K48-linked polyubiquitin modification-dependent protein binding"/>
    <property type="evidence" value="ECO:0007669"/>
    <property type="project" value="UniProtKB-UniRule"/>
</dbReference>
<keyword evidence="2" id="KW-0788">Thiol protease</keyword>
<dbReference type="GO" id="GO:0005829">
    <property type="term" value="C:cytosol"/>
    <property type="evidence" value="ECO:0007669"/>
    <property type="project" value="TreeGrafter"/>
</dbReference>
<dbReference type="InterPro" id="IPR007518">
    <property type="entry name" value="MINDY"/>
</dbReference>
<proteinExistence type="inferred from homology"/>
<evidence type="ECO:0000256" key="1">
    <source>
        <dbReference type="ARBA" id="ARBA00006616"/>
    </source>
</evidence>
<feature type="compositionally biased region" description="Low complexity" evidence="3">
    <location>
        <begin position="153"/>
        <end position="164"/>
    </location>
</feature>
<dbReference type="InterPro" id="IPR033979">
    <property type="entry name" value="MINDY_domain"/>
</dbReference>
<dbReference type="GO" id="GO:0071108">
    <property type="term" value="P:protein K48-linked deubiquitination"/>
    <property type="evidence" value="ECO:0007669"/>
    <property type="project" value="TreeGrafter"/>
</dbReference>
<dbReference type="Proteomes" id="UP000218231">
    <property type="component" value="Unassembled WGS sequence"/>
</dbReference>
<dbReference type="STRING" id="2018661.A0A2A2K6Q7"/>
<dbReference type="GO" id="GO:1990380">
    <property type="term" value="F:K48-linked deubiquitinase activity"/>
    <property type="evidence" value="ECO:0007669"/>
    <property type="project" value="UniProtKB-UniRule"/>
</dbReference>
<dbReference type="PANTHER" id="PTHR18063:SF6">
    <property type="entry name" value="UBIQUITIN CARBOXYL-TERMINAL HYDROLASE"/>
    <property type="match status" value="1"/>
</dbReference>
<name>A0A2A2K6Q7_9BILA</name>
<sequence>MSEESPKPGDTEEKGSPVKEELCEKVVTSISEVEYTEKDTVSPGQDDEYSVEEPDEEKKEDYGSSERPEDGGDNIDVEKIEEISCEFIEIIGKPDSEVKAEETLPIVTFPSAIDLESMNLDSPTASIPPTTILAPEASKTQETPQVPETSAPSSSNRAEAGSSSTKATDVFKLKSIKFGPLTYKIVTQNANGPCPLVSIINALIIKGKLSEIEDRSVISRDQLVQVLAGHLLSAKPKNLTAEQDANWSKNLEDVINLLPQICNGLDVNVRFRNTSDFEFTPALALFDLVGLDLYHGWVVDPQQRLLADLIDALTYNQLVEKICNDQDPNIALYREFFDSSLSQLTFHGLASLAETLKDGEIAVLFRNNHFHTLMKRESELFCLVTDEGLNELPIVWESLDVDSEKASVNIPEEATEADKMAERIQQQERRETEEADYRMALQLQQEEDIETERMMAAQAANQQAQGTNQPPRQPPTGNPDDYQQKKKQNCTIS</sequence>
<dbReference type="EMBL" id="LIAE01009483">
    <property type="protein sequence ID" value="PAV69634.1"/>
    <property type="molecule type" value="Genomic_DNA"/>
</dbReference>
<feature type="region of interest" description="Disordered" evidence="3">
    <location>
        <begin position="454"/>
        <end position="493"/>
    </location>
</feature>
<evidence type="ECO:0000259" key="4">
    <source>
        <dbReference type="Pfam" id="PF04424"/>
    </source>
</evidence>
<feature type="compositionally biased region" description="Acidic residues" evidence="3">
    <location>
        <begin position="45"/>
        <end position="55"/>
    </location>
</feature>
<feature type="compositionally biased region" description="Low complexity" evidence="3">
    <location>
        <begin position="456"/>
        <end position="465"/>
    </location>
</feature>
<feature type="domain" description="MINDY deubiquitinase" evidence="4">
    <location>
        <begin position="170"/>
        <end position="402"/>
    </location>
</feature>
<keyword evidence="2" id="KW-0645">Protease</keyword>
<evidence type="ECO:0000313" key="5">
    <source>
        <dbReference type="EMBL" id="PAV69634.1"/>
    </source>
</evidence>
<dbReference type="Pfam" id="PF04424">
    <property type="entry name" value="MINDY_DUB"/>
    <property type="match status" value="1"/>
</dbReference>
<protein>
    <recommendedName>
        <fullName evidence="2">Ubiquitin carboxyl-terminal hydrolase</fullName>
        <ecNumber evidence="2">3.4.19.12</ecNumber>
    </recommendedName>
</protein>
<keyword evidence="2" id="KW-0378">Hydrolase</keyword>
<evidence type="ECO:0000256" key="3">
    <source>
        <dbReference type="SAM" id="MobiDB-lite"/>
    </source>
</evidence>
<feature type="region of interest" description="Disordered" evidence="3">
    <location>
        <begin position="1"/>
        <end position="78"/>
    </location>
</feature>
<dbReference type="OrthoDB" id="10261212at2759"/>
<dbReference type="GO" id="GO:0071944">
    <property type="term" value="C:cell periphery"/>
    <property type="evidence" value="ECO:0007669"/>
    <property type="project" value="TreeGrafter"/>
</dbReference>
<comment type="function">
    <text evidence="2">Hydrolase that can specifically remove 'Lys-48'-linked conjugated ubiquitin from proteins. Has exodeubiquitinase activity and has a preference for long polyubiquitin chains. May play a regulatory role at the level of protein turnover.</text>
</comment>
<organism evidence="5 6">
    <name type="scientific">Diploscapter pachys</name>
    <dbReference type="NCBI Taxonomy" id="2018661"/>
    <lineage>
        <taxon>Eukaryota</taxon>
        <taxon>Metazoa</taxon>
        <taxon>Ecdysozoa</taxon>
        <taxon>Nematoda</taxon>
        <taxon>Chromadorea</taxon>
        <taxon>Rhabditida</taxon>
        <taxon>Rhabditina</taxon>
        <taxon>Rhabditomorpha</taxon>
        <taxon>Rhabditoidea</taxon>
        <taxon>Rhabditidae</taxon>
        <taxon>Diploscapter</taxon>
    </lineage>
</organism>
<feature type="compositionally biased region" description="Basic and acidic residues" evidence="3">
    <location>
        <begin position="56"/>
        <end position="78"/>
    </location>
</feature>
<feature type="compositionally biased region" description="Basic and acidic residues" evidence="3">
    <location>
        <begin position="1"/>
        <end position="24"/>
    </location>
</feature>
<comment type="caution">
    <text evidence="5">The sequence shown here is derived from an EMBL/GenBank/DDBJ whole genome shotgun (WGS) entry which is preliminary data.</text>
</comment>
<comment type="catalytic activity">
    <reaction evidence="2">
        <text>Thiol-dependent hydrolysis of ester, thioester, amide, peptide and isopeptide bonds formed by the C-terminal Gly of ubiquitin (a 76-residue protein attached to proteins as an intracellular targeting signal).</text>
        <dbReference type="EC" id="3.4.19.12"/>
    </reaction>
</comment>
<comment type="similarity">
    <text evidence="1 2">Belongs to the MINDY deubiquitinase family. FAM63 subfamily.</text>
</comment>
<feature type="compositionally biased region" description="Polar residues" evidence="3">
    <location>
        <begin position="138"/>
        <end position="152"/>
    </location>
</feature>
<accession>A0A2A2K6Q7</accession>
<gene>
    <name evidence="5" type="ORF">WR25_25048</name>
</gene>
<feature type="region of interest" description="Disordered" evidence="3">
    <location>
        <begin position="135"/>
        <end position="164"/>
    </location>
</feature>
<dbReference type="PANTHER" id="PTHR18063">
    <property type="entry name" value="NF-E2 INDUCIBLE PROTEIN"/>
    <property type="match status" value="1"/>
</dbReference>
<dbReference type="GO" id="GO:0004843">
    <property type="term" value="F:cysteine-type deubiquitinase activity"/>
    <property type="evidence" value="ECO:0007669"/>
    <property type="project" value="UniProtKB-UniRule"/>
</dbReference>
<keyword evidence="2" id="KW-0833">Ubl conjugation pathway</keyword>
<dbReference type="GO" id="GO:0006508">
    <property type="term" value="P:proteolysis"/>
    <property type="evidence" value="ECO:0007669"/>
    <property type="project" value="UniProtKB-KW"/>
</dbReference>
<dbReference type="GO" id="GO:0140934">
    <property type="term" value="F:histone deubiquitinase activity"/>
    <property type="evidence" value="ECO:0007669"/>
    <property type="project" value="UniProtKB-UniRule"/>
</dbReference>
<dbReference type="EC" id="3.4.19.12" evidence="2"/>
<evidence type="ECO:0000313" key="6">
    <source>
        <dbReference type="Proteomes" id="UP000218231"/>
    </source>
</evidence>
<evidence type="ECO:0000256" key="2">
    <source>
        <dbReference type="RuleBase" id="RU367139"/>
    </source>
</evidence>
<keyword evidence="6" id="KW-1185">Reference proteome</keyword>
<reference evidence="5 6" key="1">
    <citation type="journal article" date="2017" name="Curr. Biol.">
        <title>Genome architecture and evolution of a unichromosomal asexual nematode.</title>
        <authorList>
            <person name="Fradin H."/>
            <person name="Zegar C."/>
            <person name="Gutwein M."/>
            <person name="Lucas J."/>
            <person name="Kovtun M."/>
            <person name="Corcoran D."/>
            <person name="Baugh L.R."/>
            <person name="Kiontke K."/>
            <person name="Gunsalus K."/>
            <person name="Fitch D.H."/>
            <person name="Piano F."/>
        </authorList>
    </citation>
    <scope>NUCLEOTIDE SEQUENCE [LARGE SCALE GENOMIC DNA]</scope>
    <source>
        <strain evidence="5">PF1309</strain>
    </source>
</reference>